<dbReference type="CDD" id="cd21037">
    <property type="entry name" value="MLKL_NTD"/>
    <property type="match status" value="1"/>
</dbReference>
<protein>
    <submittedName>
        <fullName evidence="2">Uncharacterized protein</fullName>
    </submittedName>
</protein>
<dbReference type="GeneID" id="33562684"/>
<dbReference type="InterPro" id="IPR059179">
    <property type="entry name" value="MLKL-like_MCAfunc"/>
</dbReference>
<evidence type="ECO:0000313" key="3">
    <source>
        <dbReference type="Proteomes" id="UP000193648"/>
    </source>
</evidence>
<dbReference type="AlphaFoldDB" id="A0A1Y2GLD0"/>
<gene>
    <name evidence="2" type="ORF">BCR41DRAFT_306823</name>
</gene>
<dbReference type="EMBL" id="MCFF01000021">
    <property type="protein sequence ID" value="ORZ14421.1"/>
    <property type="molecule type" value="Genomic_DNA"/>
</dbReference>
<reference evidence="2 3" key="1">
    <citation type="submission" date="2016-07" db="EMBL/GenBank/DDBJ databases">
        <title>Pervasive Adenine N6-methylation of Active Genes in Fungi.</title>
        <authorList>
            <consortium name="DOE Joint Genome Institute"/>
            <person name="Mondo S.J."/>
            <person name="Dannebaum R.O."/>
            <person name="Kuo R.C."/>
            <person name="Labutti K."/>
            <person name="Haridas S."/>
            <person name="Kuo A."/>
            <person name="Salamov A."/>
            <person name="Ahrendt S.R."/>
            <person name="Lipzen A."/>
            <person name="Sullivan W."/>
            <person name="Andreopoulos W.B."/>
            <person name="Clum A."/>
            <person name="Lindquist E."/>
            <person name="Daum C."/>
            <person name="Ramamoorthy G.K."/>
            <person name="Gryganskyi A."/>
            <person name="Culley D."/>
            <person name="Magnuson J.K."/>
            <person name="James T.Y."/>
            <person name="O'Malley M.A."/>
            <person name="Stajich J.E."/>
            <person name="Spatafora J.W."/>
            <person name="Visel A."/>
            <person name="Grigoriev I.V."/>
        </authorList>
    </citation>
    <scope>NUCLEOTIDE SEQUENCE [LARGE SCALE GENOMIC DNA]</scope>
    <source>
        <strain evidence="2 3">NRRL 3116</strain>
    </source>
</reference>
<dbReference type="Gene3D" id="1.20.930.20">
    <property type="entry name" value="Adaptor protein Cbl, N-terminal domain"/>
    <property type="match status" value="1"/>
</dbReference>
<sequence>MTVVAAAVATVGSTAFSQGVAAASKVLDSKANELVVNIEKNPALSHLIQLADKLVDVGKVVPFIAPAFVILKIIIDVEQKARDVDAKCTDLLERINFMVSNLTVLEKIPINDSIKVVIDKTNNTLKQAASLIQTYRKQGTIARRLNMSNSQNFIQMAVDITTCTQDLMLSLQIQQTGDLSVLTRAVPSDTKDDEARLFVQQHGGHSVVINSPELVEEFAKKMHLTMSDQVMEQMQSNMEDLMDENQTKIEALLKENSSNVVAETIKVLATQIRGNDAEQRLTCVQCDKEYQESANGPAACSFHKSMEQGGSYSCCGKKSPCTYSSHRSAHHCEYPYTAFYDFAFAISGYTDTKEEWAEIEEEDMLTGTVQKACVSKLLRWRSHHERIKKPMMIIHVGRVSYDNPYYFQAFGVDDIKATNASIRKTGTSLIFRTTLDNDAYAMAEWVIDPSGMINGIKISCKVATSESATTKLVPLDIETVSPSGEIQTLSKVTFKVYRPAEPYKLPEIRYVGHTLPMTPLREVRQFKVRTKLPIVMIPEGKMKANGDGGFVRRDADKFKSMIRIFNKTPPSSQTYVTLASCKAEYRIIGEKEYKEVNGLDLGGIKFPVSIGPMQSADISFEAIVLRTQEQAALMLSCWDWALVALHSPIRIRLTFTDIEGEECSFIQEYIHQPSLHMAVKNEEKDLLFLYIDNMLEGTRSAIRVSKPNDSDTVVDVNGTKYTIAELNRIVYKAEKDGITEVLLDCGRSSEEYKWDAWALVDLSCRRVYAFKILLSEGYSRSKKVAAALGYALCPLYGEEDGVAIEERPIRYADEKSTFPDLESQEVPAIMVDDDVDDDVDGKKEPAIAIATAASSSVAAAISEVVKVTSSLDTATFLSSMASLEKRIESLDTNVARMATALEKLVDILGS</sequence>
<dbReference type="RefSeq" id="XP_021880899.1">
    <property type="nucleotide sequence ID" value="XM_022020840.1"/>
</dbReference>
<comment type="caution">
    <text evidence="2">The sequence shown here is derived from an EMBL/GenBank/DDBJ whole genome shotgun (WGS) entry which is preliminary data.</text>
</comment>
<evidence type="ECO:0000256" key="1">
    <source>
        <dbReference type="SAM" id="Coils"/>
    </source>
</evidence>
<dbReference type="InParanoid" id="A0A1Y2GLD0"/>
<accession>A0A1Y2GLD0</accession>
<evidence type="ECO:0000313" key="2">
    <source>
        <dbReference type="EMBL" id="ORZ14421.1"/>
    </source>
</evidence>
<keyword evidence="1" id="KW-0175">Coiled coil</keyword>
<name>A0A1Y2GLD0_9FUNG</name>
<feature type="coiled-coil region" evidence="1">
    <location>
        <begin position="224"/>
        <end position="255"/>
    </location>
</feature>
<dbReference type="Proteomes" id="UP000193648">
    <property type="component" value="Unassembled WGS sequence"/>
</dbReference>
<dbReference type="OrthoDB" id="61437at2759"/>
<dbReference type="STRING" id="64571.A0A1Y2GLD0"/>
<organism evidence="2 3">
    <name type="scientific">Lobosporangium transversale</name>
    <dbReference type="NCBI Taxonomy" id="64571"/>
    <lineage>
        <taxon>Eukaryota</taxon>
        <taxon>Fungi</taxon>
        <taxon>Fungi incertae sedis</taxon>
        <taxon>Mucoromycota</taxon>
        <taxon>Mortierellomycotina</taxon>
        <taxon>Mortierellomycetes</taxon>
        <taxon>Mortierellales</taxon>
        <taxon>Mortierellaceae</taxon>
        <taxon>Lobosporangium</taxon>
    </lineage>
</organism>
<keyword evidence="3" id="KW-1185">Reference proteome</keyword>
<dbReference type="GO" id="GO:0007166">
    <property type="term" value="P:cell surface receptor signaling pathway"/>
    <property type="evidence" value="ECO:0007669"/>
    <property type="project" value="InterPro"/>
</dbReference>
<proteinExistence type="predicted"/>
<dbReference type="InterPro" id="IPR036537">
    <property type="entry name" value="Adaptor_Cbl_N_dom_sf"/>
</dbReference>